<feature type="compositionally biased region" description="Low complexity" evidence="5">
    <location>
        <begin position="213"/>
        <end position="222"/>
    </location>
</feature>
<dbReference type="Pfam" id="PF00097">
    <property type="entry name" value="zf-C3HC4"/>
    <property type="match status" value="1"/>
</dbReference>
<feature type="region of interest" description="Disordered" evidence="5">
    <location>
        <begin position="111"/>
        <end position="135"/>
    </location>
</feature>
<evidence type="ECO:0000256" key="2">
    <source>
        <dbReference type="ARBA" id="ARBA00022771"/>
    </source>
</evidence>
<dbReference type="Proteomes" id="UP000324585">
    <property type="component" value="Unassembled WGS sequence"/>
</dbReference>
<comment type="similarity">
    <text evidence="4">Belongs to the sel-1 family.</text>
</comment>
<dbReference type="PANTHER" id="PTHR11102:SF160">
    <property type="entry name" value="ERAD-ASSOCIATED E3 UBIQUITIN-PROTEIN LIGASE COMPONENT HRD3"/>
    <property type="match status" value="1"/>
</dbReference>
<keyword evidence="2" id="KW-0863">Zinc-finger</keyword>
<gene>
    <name evidence="7" type="ORF">FVE85_8903</name>
</gene>
<name>A0A5J4YQ63_PORPP</name>
<keyword evidence="1" id="KW-0479">Metal-binding</keyword>
<feature type="region of interest" description="Disordered" evidence="5">
    <location>
        <begin position="36"/>
        <end position="84"/>
    </location>
</feature>
<dbReference type="InterPro" id="IPR050767">
    <property type="entry name" value="Sel1_AlgK"/>
</dbReference>
<dbReference type="GO" id="GO:0008270">
    <property type="term" value="F:zinc ion binding"/>
    <property type="evidence" value="ECO:0007669"/>
    <property type="project" value="UniProtKB-KW"/>
</dbReference>
<keyword evidence="3" id="KW-0862">Zinc</keyword>
<dbReference type="PROSITE" id="PS00518">
    <property type="entry name" value="ZF_RING_1"/>
    <property type="match status" value="1"/>
</dbReference>
<sequence length="577" mass="63304">MPCGICGAVDVDVRVLPCEHTYCVSCLLEVARLPDKGALPPTQSTPPTLKKPRKPALPHAVKGTEKRGFAPCNQGPFGNKHAGLPRPVSLVDKVSRKAEKAGIAGTDAGVTERTTELTEAQETAPGLTHTGDGDANGCCSNPVNGRRTPAVDKVVLLQDSSVPPVVQQPMSHDVDETQKAPAPSDFEPGGEPDAQPVLKRARHEGAPRENQEFESQNQNQNQTRAHADVQAWVDQAKKLIERREFKQAHEFLLRAAHSGDVFAQRVLGILYERGEGVSRNGQPNPHKAVKWYRTAADAGDPEAQCNLGVCFSKGAGVAQSMSEAVRWYQKAAAQDHEIALYNLGLCYEHGNGVPMNTTLAIHRFRKAAELADMSELGDGASEFYYGWCFERGMGVEKNEREMIHWYRKAAAKNHKDARKKLVALRGQSSVLQQRDVSLGAEMDSVAQYNIAIGYLKGIGRAKNIRKAVSWFKAAAEQGHEKALYNLGLCHESGDGVPESKKEAVKYFRRAAEVAEKCKEGDGESEFYYGWCFGDGTGVRKSKEAMIYWYCKAAAKNHGDAIERLTALGISWKERLER</sequence>
<evidence type="ECO:0000259" key="6">
    <source>
        <dbReference type="Pfam" id="PF00097"/>
    </source>
</evidence>
<evidence type="ECO:0000313" key="7">
    <source>
        <dbReference type="EMBL" id="KAA8493458.1"/>
    </source>
</evidence>
<evidence type="ECO:0000256" key="5">
    <source>
        <dbReference type="SAM" id="MobiDB-lite"/>
    </source>
</evidence>
<dbReference type="AlphaFoldDB" id="A0A5J4YQ63"/>
<dbReference type="OrthoDB" id="272077at2759"/>
<dbReference type="InterPro" id="IPR013083">
    <property type="entry name" value="Znf_RING/FYVE/PHD"/>
</dbReference>
<dbReference type="Gene3D" id="1.25.40.10">
    <property type="entry name" value="Tetratricopeptide repeat domain"/>
    <property type="match status" value="2"/>
</dbReference>
<accession>A0A5J4YQ63</accession>
<dbReference type="InterPro" id="IPR006597">
    <property type="entry name" value="Sel1-like"/>
</dbReference>
<dbReference type="EMBL" id="VRMN01000007">
    <property type="protein sequence ID" value="KAA8493458.1"/>
    <property type="molecule type" value="Genomic_DNA"/>
</dbReference>
<dbReference type="SUPFAM" id="SSF57850">
    <property type="entry name" value="RING/U-box"/>
    <property type="match status" value="1"/>
</dbReference>
<comment type="caution">
    <text evidence="7">The sequence shown here is derived from an EMBL/GenBank/DDBJ whole genome shotgun (WGS) entry which is preliminary data.</text>
</comment>
<dbReference type="Gene3D" id="3.30.40.10">
    <property type="entry name" value="Zinc/RING finger domain, C3HC4 (zinc finger)"/>
    <property type="match status" value="1"/>
</dbReference>
<feature type="region of interest" description="Disordered" evidence="5">
    <location>
        <begin position="165"/>
        <end position="226"/>
    </location>
</feature>
<evidence type="ECO:0000256" key="3">
    <source>
        <dbReference type="ARBA" id="ARBA00022833"/>
    </source>
</evidence>
<dbReference type="Pfam" id="PF08238">
    <property type="entry name" value="Sel1"/>
    <property type="match status" value="7"/>
</dbReference>
<dbReference type="InterPro" id="IPR017907">
    <property type="entry name" value="Znf_RING_CS"/>
</dbReference>
<organism evidence="7 8">
    <name type="scientific">Porphyridium purpureum</name>
    <name type="common">Red alga</name>
    <name type="synonym">Porphyridium cruentum</name>
    <dbReference type="NCBI Taxonomy" id="35688"/>
    <lineage>
        <taxon>Eukaryota</taxon>
        <taxon>Rhodophyta</taxon>
        <taxon>Bangiophyceae</taxon>
        <taxon>Porphyridiales</taxon>
        <taxon>Porphyridiaceae</taxon>
        <taxon>Porphyridium</taxon>
    </lineage>
</organism>
<evidence type="ECO:0000313" key="8">
    <source>
        <dbReference type="Proteomes" id="UP000324585"/>
    </source>
</evidence>
<dbReference type="SMART" id="SM00671">
    <property type="entry name" value="SEL1"/>
    <property type="match status" value="7"/>
</dbReference>
<feature type="domain" description="Zinc finger C3HC4 RING-type" evidence="6">
    <location>
        <begin position="3"/>
        <end position="32"/>
    </location>
</feature>
<dbReference type="InterPro" id="IPR018957">
    <property type="entry name" value="Znf_C3HC4_RING-type"/>
</dbReference>
<evidence type="ECO:0000256" key="1">
    <source>
        <dbReference type="ARBA" id="ARBA00022723"/>
    </source>
</evidence>
<dbReference type="InterPro" id="IPR011990">
    <property type="entry name" value="TPR-like_helical_dom_sf"/>
</dbReference>
<evidence type="ECO:0000256" key="4">
    <source>
        <dbReference type="ARBA" id="ARBA00038101"/>
    </source>
</evidence>
<dbReference type="SUPFAM" id="SSF81901">
    <property type="entry name" value="HCP-like"/>
    <property type="match status" value="2"/>
</dbReference>
<reference evidence="8" key="1">
    <citation type="journal article" date="2019" name="Nat. Commun.">
        <title>Expansion of phycobilisome linker gene families in mesophilic red algae.</title>
        <authorList>
            <person name="Lee J."/>
            <person name="Kim D."/>
            <person name="Bhattacharya D."/>
            <person name="Yoon H.S."/>
        </authorList>
    </citation>
    <scope>NUCLEOTIDE SEQUENCE [LARGE SCALE GENOMIC DNA]</scope>
    <source>
        <strain evidence="8">CCMP 1328</strain>
    </source>
</reference>
<keyword evidence="8" id="KW-1185">Reference proteome</keyword>
<proteinExistence type="inferred from homology"/>
<dbReference type="PANTHER" id="PTHR11102">
    <property type="entry name" value="SEL-1-LIKE PROTEIN"/>
    <property type="match status" value="1"/>
</dbReference>
<protein>
    <submittedName>
        <fullName evidence="7">Secretory immunoglobulin A-binding protein EsiB</fullName>
    </submittedName>
</protein>